<sequence length="247" mass="28122">MAQSTELMDVADSDFLNMKELDDVDDDPDFDSEFEKYFVFSTTKNRLFGRRRPLRVLLGSGKIADIILWRDKHTSASILVGVTFIWLLFKRMDYTLLSFICDSLILLLAVLFLWTHLTSFFDISPPKSSAFVLRERLLVNTALSMTRILNRLLMTFGALASGQDLKKFLLVTVTLGVASVLSNWLTAATLFYIGTVLLLIVPAVYERHGGVVDVIAEKALFELKNMYAQFMKRFFGKSQHLQDNILD</sequence>
<dbReference type="GO" id="GO:0005789">
    <property type="term" value="C:endoplasmic reticulum membrane"/>
    <property type="evidence" value="ECO:0007669"/>
    <property type="project" value="UniProtKB-SubCell"/>
</dbReference>
<keyword evidence="3 6" id="KW-0256">Endoplasmic reticulum</keyword>
<keyword evidence="5 6" id="KW-0472">Membrane</keyword>
<evidence type="ECO:0000259" key="7">
    <source>
        <dbReference type="PROSITE" id="PS50845"/>
    </source>
</evidence>
<dbReference type="InterPro" id="IPR003388">
    <property type="entry name" value="Reticulon"/>
</dbReference>
<dbReference type="PANTHER" id="PTHR10994">
    <property type="entry name" value="RETICULON"/>
    <property type="match status" value="1"/>
</dbReference>
<evidence type="ECO:0000256" key="2">
    <source>
        <dbReference type="ARBA" id="ARBA00022692"/>
    </source>
</evidence>
<feature type="domain" description="Reticulon" evidence="7">
    <location>
        <begin position="63"/>
        <end position="247"/>
    </location>
</feature>
<gene>
    <name evidence="8" type="ORF">RJT34_12887</name>
</gene>
<dbReference type="Pfam" id="PF02453">
    <property type="entry name" value="Reticulon"/>
    <property type="match status" value="1"/>
</dbReference>
<evidence type="ECO:0000256" key="4">
    <source>
        <dbReference type="ARBA" id="ARBA00022989"/>
    </source>
</evidence>
<evidence type="ECO:0000313" key="8">
    <source>
        <dbReference type="EMBL" id="KAK7302009.1"/>
    </source>
</evidence>
<keyword evidence="2 6" id="KW-0812">Transmembrane</keyword>
<keyword evidence="4 6" id="KW-1133">Transmembrane helix</keyword>
<dbReference type="PANTHER" id="PTHR10994:SF177">
    <property type="entry name" value="RETICULON-LIKE PROTEIN B15"/>
    <property type="match status" value="1"/>
</dbReference>
<dbReference type="EMBL" id="JAYKXN010000003">
    <property type="protein sequence ID" value="KAK7302009.1"/>
    <property type="molecule type" value="Genomic_DNA"/>
</dbReference>
<protein>
    <recommendedName>
        <fullName evidence="6">Reticulon-like protein</fullName>
    </recommendedName>
</protein>
<dbReference type="GO" id="GO:0009617">
    <property type="term" value="P:response to bacterium"/>
    <property type="evidence" value="ECO:0007669"/>
    <property type="project" value="InterPro"/>
</dbReference>
<keyword evidence="9" id="KW-1185">Reference proteome</keyword>
<organism evidence="8 9">
    <name type="scientific">Clitoria ternatea</name>
    <name type="common">Butterfly pea</name>
    <dbReference type="NCBI Taxonomy" id="43366"/>
    <lineage>
        <taxon>Eukaryota</taxon>
        <taxon>Viridiplantae</taxon>
        <taxon>Streptophyta</taxon>
        <taxon>Embryophyta</taxon>
        <taxon>Tracheophyta</taxon>
        <taxon>Spermatophyta</taxon>
        <taxon>Magnoliopsida</taxon>
        <taxon>eudicotyledons</taxon>
        <taxon>Gunneridae</taxon>
        <taxon>Pentapetalae</taxon>
        <taxon>rosids</taxon>
        <taxon>fabids</taxon>
        <taxon>Fabales</taxon>
        <taxon>Fabaceae</taxon>
        <taxon>Papilionoideae</taxon>
        <taxon>50 kb inversion clade</taxon>
        <taxon>NPAAA clade</taxon>
        <taxon>indigoferoid/millettioid clade</taxon>
        <taxon>Phaseoleae</taxon>
        <taxon>Clitoria</taxon>
    </lineage>
</organism>
<evidence type="ECO:0000256" key="1">
    <source>
        <dbReference type="ARBA" id="ARBA00004477"/>
    </source>
</evidence>
<accession>A0AAN9JPN9</accession>
<reference evidence="8 9" key="1">
    <citation type="submission" date="2024-01" db="EMBL/GenBank/DDBJ databases">
        <title>The genomes of 5 underutilized Papilionoideae crops provide insights into root nodulation and disease resistance.</title>
        <authorList>
            <person name="Yuan L."/>
        </authorList>
    </citation>
    <scope>NUCLEOTIDE SEQUENCE [LARGE SCALE GENOMIC DNA]</scope>
    <source>
        <strain evidence="8">LY-2023</strain>
        <tissue evidence="8">Leaf</tissue>
    </source>
</reference>
<dbReference type="Proteomes" id="UP001359559">
    <property type="component" value="Unassembled WGS sequence"/>
</dbReference>
<name>A0AAN9JPN9_CLITE</name>
<evidence type="ECO:0000256" key="6">
    <source>
        <dbReference type="RuleBase" id="RU363132"/>
    </source>
</evidence>
<dbReference type="PROSITE" id="PS50845">
    <property type="entry name" value="RETICULON"/>
    <property type="match status" value="1"/>
</dbReference>
<feature type="transmembrane region" description="Helical" evidence="6">
    <location>
        <begin position="168"/>
        <end position="201"/>
    </location>
</feature>
<evidence type="ECO:0000256" key="3">
    <source>
        <dbReference type="ARBA" id="ARBA00022824"/>
    </source>
</evidence>
<dbReference type="InterPro" id="IPR045064">
    <property type="entry name" value="Reticulon-like"/>
</dbReference>
<comment type="subcellular location">
    <subcellularLocation>
        <location evidence="1 6">Endoplasmic reticulum membrane</location>
        <topology evidence="1 6">Multi-pass membrane protein</topology>
    </subcellularLocation>
</comment>
<evidence type="ECO:0000256" key="5">
    <source>
        <dbReference type="ARBA" id="ARBA00023136"/>
    </source>
</evidence>
<comment type="caution">
    <text evidence="8">The sequence shown here is derived from an EMBL/GenBank/DDBJ whole genome shotgun (WGS) entry which is preliminary data.</text>
</comment>
<feature type="transmembrane region" description="Helical" evidence="6">
    <location>
        <begin position="73"/>
        <end position="89"/>
    </location>
</feature>
<proteinExistence type="predicted"/>
<feature type="transmembrane region" description="Helical" evidence="6">
    <location>
        <begin position="96"/>
        <end position="117"/>
    </location>
</feature>
<evidence type="ECO:0000313" key="9">
    <source>
        <dbReference type="Proteomes" id="UP001359559"/>
    </source>
</evidence>
<dbReference type="AlphaFoldDB" id="A0AAN9JPN9"/>